<proteinExistence type="predicted"/>
<dbReference type="SUPFAM" id="SSF55846">
    <property type="entry name" value="N-acetylmuramoyl-L-alanine amidase-like"/>
    <property type="match status" value="1"/>
</dbReference>
<evidence type="ECO:0000313" key="6">
    <source>
        <dbReference type="EMBL" id="POY39614.1"/>
    </source>
</evidence>
<sequence>MKQITLNTFYLLTLAIIITSCSSNPYKASNKSYKEQLHDYKKTISNTEAAKLETSSTTILPNTEAVIDPLSLYKDTLSIKTPVALNNGISTEWISTVNFNLRKPNFIIIHHTAQDSLAQTLKTFTTTKPQVSAHYVVADDGRVVQMVNDYLRAWHGGNAIWGKNTDINSASIGIELDNNGTEPFSDKQIISLLALLTKLKKDYNIPTQNILGHSDIAPSRKVDPSKYFPWKLLASNGFGIWPDEILEPAPANFNAELALRIIGYNTKNLAAAISAFKLHYIQTEVDSVLDEKTINTIYNIYKKQ</sequence>
<dbReference type="GO" id="GO:0019867">
    <property type="term" value="C:outer membrane"/>
    <property type="evidence" value="ECO:0007669"/>
    <property type="project" value="TreeGrafter"/>
</dbReference>
<dbReference type="GO" id="GO:0009253">
    <property type="term" value="P:peptidoglycan catabolic process"/>
    <property type="evidence" value="ECO:0007669"/>
    <property type="project" value="InterPro"/>
</dbReference>
<protein>
    <recommendedName>
        <fullName evidence="2">N-acetylmuramoyl-L-alanine amidase</fullName>
        <ecNumber evidence="2">3.5.1.28</ecNumber>
    </recommendedName>
</protein>
<dbReference type="Gene3D" id="3.40.80.10">
    <property type="entry name" value="Peptidoglycan recognition protein-like"/>
    <property type="match status" value="1"/>
</dbReference>
<keyword evidence="3" id="KW-0378">Hydrolase</keyword>
<dbReference type="InterPro" id="IPR002502">
    <property type="entry name" value="Amidase_domain"/>
</dbReference>
<dbReference type="GO" id="GO:0009254">
    <property type="term" value="P:peptidoglycan turnover"/>
    <property type="evidence" value="ECO:0007669"/>
    <property type="project" value="TreeGrafter"/>
</dbReference>
<keyword evidence="7" id="KW-1185">Reference proteome</keyword>
<dbReference type="PANTHER" id="PTHR30417:SF1">
    <property type="entry name" value="N-ACETYLMURAMOYL-L-ALANINE AMIDASE AMID"/>
    <property type="match status" value="1"/>
</dbReference>
<dbReference type="PROSITE" id="PS51257">
    <property type="entry name" value="PROKAR_LIPOPROTEIN"/>
    <property type="match status" value="1"/>
</dbReference>
<evidence type="ECO:0000256" key="1">
    <source>
        <dbReference type="ARBA" id="ARBA00001561"/>
    </source>
</evidence>
<keyword evidence="4" id="KW-0961">Cell wall biogenesis/degradation</keyword>
<dbReference type="SMART" id="SM00644">
    <property type="entry name" value="Ami_2"/>
    <property type="match status" value="1"/>
</dbReference>
<evidence type="ECO:0000256" key="4">
    <source>
        <dbReference type="ARBA" id="ARBA00023316"/>
    </source>
</evidence>
<comment type="catalytic activity">
    <reaction evidence="1">
        <text>Hydrolyzes the link between N-acetylmuramoyl residues and L-amino acid residues in certain cell-wall glycopeptides.</text>
        <dbReference type="EC" id="3.5.1.28"/>
    </reaction>
</comment>
<dbReference type="AlphaFoldDB" id="A0A2S5AAQ5"/>
<dbReference type="RefSeq" id="WP_103806153.1">
    <property type="nucleotide sequence ID" value="NZ_PQVG01000005.1"/>
</dbReference>
<dbReference type="OrthoDB" id="9794842at2"/>
<name>A0A2S5AAQ5_9FLAO</name>
<dbReference type="Proteomes" id="UP000237310">
    <property type="component" value="Unassembled WGS sequence"/>
</dbReference>
<comment type="caution">
    <text evidence="6">The sequence shown here is derived from an EMBL/GenBank/DDBJ whole genome shotgun (WGS) entry which is preliminary data.</text>
</comment>
<dbReference type="EMBL" id="PQVG01000005">
    <property type="protein sequence ID" value="POY39614.1"/>
    <property type="molecule type" value="Genomic_DNA"/>
</dbReference>
<dbReference type="InterPro" id="IPR036505">
    <property type="entry name" value="Amidase/PGRP_sf"/>
</dbReference>
<dbReference type="PANTHER" id="PTHR30417">
    <property type="entry name" value="N-ACETYLMURAMOYL-L-ALANINE AMIDASE AMID"/>
    <property type="match status" value="1"/>
</dbReference>
<gene>
    <name evidence="6" type="ORF">C3L50_10665</name>
</gene>
<dbReference type="CDD" id="cd06583">
    <property type="entry name" value="PGRP"/>
    <property type="match status" value="1"/>
</dbReference>
<accession>A0A2S5AAQ5</accession>
<evidence type="ECO:0000313" key="7">
    <source>
        <dbReference type="Proteomes" id="UP000237310"/>
    </source>
</evidence>
<feature type="domain" description="N-acetylmuramoyl-L-alanine amidase" evidence="5">
    <location>
        <begin position="94"/>
        <end position="225"/>
    </location>
</feature>
<dbReference type="GO" id="GO:0008745">
    <property type="term" value="F:N-acetylmuramoyl-L-alanine amidase activity"/>
    <property type="evidence" value="ECO:0007669"/>
    <property type="project" value="UniProtKB-EC"/>
</dbReference>
<evidence type="ECO:0000259" key="5">
    <source>
        <dbReference type="SMART" id="SM00644"/>
    </source>
</evidence>
<evidence type="ECO:0000256" key="2">
    <source>
        <dbReference type="ARBA" id="ARBA00011901"/>
    </source>
</evidence>
<dbReference type="Pfam" id="PF01510">
    <property type="entry name" value="Amidase_2"/>
    <property type="match status" value="1"/>
</dbReference>
<dbReference type="EC" id="3.5.1.28" evidence="2"/>
<reference evidence="6 7" key="1">
    <citation type="submission" date="2018-01" db="EMBL/GenBank/DDBJ databases">
        <authorList>
            <person name="Gaut B.S."/>
            <person name="Morton B.R."/>
            <person name="Clegg M.T."/>
            <person name="Duvall M.R."/>
        </authorList>
    </citation>
    <scope>NUCLEOTIDE SEQUENCE [LARGE SCALE GENOMIC DNA]</scope>
    <source>
        <strain evidence="6 7">HR-AY</strain>
    </source>
</reference>
<dbReference type="GO" id="GO:0071555">
    <property type="term" value="P:cell wall organization"/>
    <property type="evidence" value="ECO:0007669"/>
    <property type="project" value="UniProtKB-KW"/>
</dbReference>
<evidence type="ECO:0000256" key="3">
    <source>
        <dbReference type="ARBA" id="ARBA00022801"/>
    </source>
</evidence>
<organism evidence="6 7">
    <name type="scientific">Flavobacterium alvei</name>
    <dbReference type="NCBI Taxonomy" id="2080416"/>
    <lineage>
        <taxon>Bacteria</taxon>
        <taxon>Pseudomonadati</taxon>
        <taxon>Bacteroidota</taxon>
        <taxon>Flavobacteriia</taxon>
        <taxon>Flavobacteriales</taxon>
        <taxon>Flavobacteriaceae</taxon>
        <taxon>Flavobacterium</taxon>
    </lineage>
</organism>
<dbReference type="InterPro" id="IPR051206">
    <property type="entry name" value="NAMLAA_amidase_2"/>
</dbReference>